<dbReference type="Proteomes" id="UP000285478">
    <property type="component" value="Chromosome"/>
</dbReference>
<dbReference type="InterPro" id="IPR007159">
    <property type="entry name" value="SpoVT-AbrB_dom"/>
</dbReference>
<evidence type="ECO:0000313" key="5">
    <source>
        <dbReference type="Proteomes" id="UP000285478"/>
    </source>
</evidence>
<proteinExistence type="inferred from homology"/>
<reference evidence="4 5" key="1">
    <citation type="journal article" date="2018" name="Environ. Microbiol.">
        <title>Genomes of ubiquitous marine and hypersaline Hydrogenovibrio, Thiomicrorhabdus and Thiomicrospira spp. encode a diversity of mechanisms to sustain chemolithoautotrophy in heterogeneous environments.</title>
        <authorList>
            <person name="Scott K.M."/>
            <person name="Williams J."/>
            <person name="Porter C.M.B."/>
            <person name="Russel S."/>
            <person name="Harmer T.L."/>
            <person name="Paul J.H."/>
            <person name="Antonen K.M."/>
            <person name="Bridges M.K."/>
            <person name="Camper G.J."/>
            <person name="Campla C.K."/>
            <person name="Casella L.G."/>
            <person name="Chase E."/>
            <person name="Conrad J.W."/>
            <person name="Cruz M.C."/>
            <person name="Dunlap D.S."/>
            <person name="Duran L."/>
            <person name="Fahsbender E.M."/>
            <person name="Goldsmith D.B."/>
            <person name="Keeley R.F."/>
            <person name="Kondoff M.R."/>
            <person name="Kussy B.I."/>
            <person name="Lane M.K."/>
            <person name="Lawler S."/>
            <person name="Leigh B.A."/>
            <person name="Lewis C."/>
            <person name="Lostal L.M."/>
            <person name="Marking D."/>
            <person name="Mancera P.A."/>
            <person name="McClenthan E.C."/>
            <person name="McIntyre E.A."/>
            <person name="Mine J.A."/>
            <person name="Modi S."/>
            <person name="Moore B.D."/>
            <person name="Morgan W.A."/>
            <person name="Nelson K.M."/>
            <person name="Nguyen K.N."/>
            <person name="Ogburn N."/>
            <person name="Parrino D.G."/>
            <person name="Pedapudi A.D."/>
            <person name="Pelham R.P."/>
            <person name="Preece A.M."/>
            <person name="Rampersad E.A."/>
            <person name="Richardson J.C."/>
            <person name="Rodgers C.M."/>
            <person name="Schaffer B.L."/>
            <person name="Sheridan N.E."/>
            <person name="Solone M.R."/>
            <person name="Staley Z.R."/>
            <person name="Tabuchi M."/>
            <person name="Waide R.J."/>
            <person name="Wanjugi P.W."/>
            <person name="Young S."/>
            <person name="Clum A."/>
            <person name="Daum C."/>
            <person name="Huntemann M."/>
            <person name="Ivanova N."/>
            <person name="Kyrpides N."/>
            <person name="Mikhailova N."/>
            <person name="Palaniappan K."/>
            <person name="Pillay M."/>
            <person name="Reddy T.B.K."/>
            <person name="Shapiro N."/>
            <person name="Stamatis D."/>
            <person name="Varghese N."/>
            <person name="Woyke T."/>
            <person name="Boden R."/>
            <person name="Freyermuth S.K."/>
            <person name="Kerfeld C.A."/>
        </authorList>
    </citation>
    <scope>NUCLEOTIDE SEQUENCE [LARGE SCALE GENOMIC DNA]</scope>
    <source>
        <strain evidence="4 5">JR-2</strain>
    </source>
</reference>
<comment type="similarity">
    <text evidence="1">Belongs to the VapB family.</text>
</comment>
<evidence type="ECO:0000256" key="1">
    <source>
        <dbReference type="ARBA" id="ARBA00007924"/>
    </source>
</evidence>
<dbReference type="NCBIfam" id="NF040493">
    <property type="entry name" value="TA_anti_VapB"/>
    <property type="match status" value="1"/>
</dbReference>
<gene>
    <name evidence="4" type="ORF">EPV75_04730</name>
</gene>
<dbReference type="InterPro" id="IPR051734">
    <property type="entry name" value="VapB_TA_antitoxins"/>
</dbReference>
<feature type="domain" description="SpoVT-AbrB" evidence="3">
    <location>
        <begin position="4"/>
        <end position="44"/>
    </location>
</feature>
<dbReference type="KEGG" id="htr:EPV75_04730"/>
<dbReference type="AlphaFoldDB" id="A0A410H282"/>
<dbReference type="PROSITE" id="PS51740">
    <property type="entry name" value="SPOVT_ABRB"/>
    <property type="match status" value="1"/>
</dbReference>
<protein>
    <submittedName>
        <fullName evidence="4">Antitoxin</fullName>
    </submittedName>
</protein>
<evidence type="ECO:0000256" key="2">
    <source>
        <dbReference type="PROSITE-ProRule" id="PRU01076"/>
    </source>
</evidence>
<dbReference type="SMART" id="SM00966">
    <property type="entry name" value="SpoVT_AbrB"/>
    <property type="match status" value="1"/>
</dbReference>
<dbReference type="GO" id="GO:0003677">
    <property type="term" value="F:DNA binding"/>
    <property type="evidence" value="ECO:0007669"/>
    <property type="project" value="UniProtKB-UniRule"/>
</dbReference>
<dbReference type="SUPFAM" id="SSF89447">
    <property type="entry name" value="AbrB/MazE/MraZ-like"/>
    <property type="match status" value="1"/>
</dbReference>
<dbReference type="InterPro" id="IPR047976">
    <property type="entry name" value="Anti_VapB2-like"/>
</dbReference>
<dbReference type="EMBL" id="CP035033">
    <property type="protein sequence ID" value="QAB15025.1"/>
    <property type="molecule type" value="Genomic_DNA"/>
</dbReference>
<dbReference type="PANTHER" id="PTHR37550:SF3">
    <property type="entry name" value="ANTITOXIN VAPB1"/>
    <property type="match status" value="1"/>
</dbReference>
<name>A0A410H282_9GAMM</name>
<dbReference type="Gene3D" id="2.10.260.10">
    <property type="match status" value="1"/>
</dbReference>
<keyword evidence="5" id="KW-1185">Reference proteome</keyword>
<evidence type="ECO:0000259" key="3">
    <source>
        <dbReference type="PROSITE" id="PS51740"/>
    </source>
</evidence>
<dbReference type="PANTHER" id="PTHR37550">
    <property type="entry name" value="ANTITOXIN VAPB1"/>
    <property type="match status" value="1"/>
</dbReference>
<dbReference type="Pfam" id="PF04014">
    <property type="entry name" value="MazE_antitoxin"/>
    <property type="match status" value="1"/>
</dbReference>
<sequence length="76" mass="8777">MMEARIFQSGNSQAVRIPKEFRFDVTEVEIFKRGDEIVLKPKPKNLGAAFKLLGEMPDDFMVDGREDTLPQERESF</sequence>
<evidence type="ECO:0000313" key="4">
    <source>
        <dbReference type="EMBL" id="QAB15025.1"/>
    </source>
</evidence>
<accession>A0A410H282</accession>
<keyword evidence="2" id="KW-0238">DNA-binding</keyword>
<dbReference type="InterPro" id="IPR037914">
    <property type="entry name" value="SpoVT-AbrB_sf"/>
</dbReference>
<organism evidence="4 5">
    <name type="scientific">Hydrogenovibrio thermophilus</name>
    <dbReference type="NCBI Taxonomy" id="265883"/>
    <lineage>
        <taxon>Bacteria</taxon>
        <taxon>Pseudomonadati</taxon>
        <taxon>Pseudomonadota</taxon>
        <taxon>Gammaproteobacteria</taxon>
        <taxon>Thiotrichales</taxon>
        <taxon>Piscirickettsiaceae</taxon>
        <taxon>Hydrogenovibrio</taxon>
    </lineage>
</organism>